<reference evidence="1" key="1">
    <citation type="submission" date="2021-06" db="EMBL/GenBank/DDBJ databases">
        <authorList>
            <person name="Kallberg Y."/>
            <person name="Tangrot J."/>
            <person name="Rosling A."/>
        </authorList>
    </citation>
    <scope>NUCLEOTIDE SEQUENCE</scope>
    <source>
        <strain evidence="1">MT106</strain>
    </source>
</reference>
<sequence length="111" mass="12601">MDSEHETLCITAKFSIDLTIDIPVPTLEELLEIIKRNSSSPQNSSVNDQIDESAFGLFLLVFENEVYKETRLSANLWGKFVAVGREAWGNASEIYRDAFDKLSVELNSHYE</sequence>
<dbReference type="EMBL" id="CAJVPL010001106">
    <property type="protein sequence ID" value="CAG8552974.1"/>
    <property type="molecule type" value="Genomic_DNA"/>
</dbReference>
<protein>
    <submittedName>
        <fullName evidence="1">13379_t:CDS:1</fullName>
    </submittedName>
</protein>
<proteinExistence type="predicted"/>
<evidence type="ECO:0000313" key="2">
    <source>
        <dbReference type="Proteomes" id="UP000789831"/>
    </source>
</evidence>
<keyword evidence="2" id="KW-1185">Reference proteome</keyword>
<dbReference type="AlphaFoldDB" id="A0A9N9B720"/>
<evidence type="ECO:0000313" key="1">
    <source>
        <dbReference type="EMBL" id="CAG8552974.1"/>
    </source>
</evidence>
<comment type="caution">
    <text evidence="1">The sequence shown here is derived from an EMBL/GenBank/DDBJ whole genome shotgun (WGS) entry which is preliminary data.</text>
</comment>
<accession>A0A9N9B720</accession>
<gene>
    <name evidence="1" type="ORF">AGERDE_LOCUS6761</name>
</gene>
<name>A0A9N9B720_9GLOM</name>
<organism evidence="1 2">
    <name type="scientific">Ambispora gerdemannii</name>
    <dbReference type="NCBI Taxonomy" id="144530"/>
    <lineage>
        <taxon>Eukaryota</taxon>
        <taxon>Fungi</taxon>
        <taxon>Fungi incertae sedis</taxon>
        <taxon>Mucoromycota</taxon>
        <taxon>Glomeromycotina</taxon>
        <taxon>Glomeromycetes</taxon>
        <taxon>Archaeosporales</taxon>
        <taxon>Ambisporaceae</taxon>
        <taxon>Ambispora</taxon>
    </lineage>
</organism>
<dbReference type="Proteomes" id="UP000789831">
    <property type="component" value="Unassembled WGS sequence"/>
</dbReference>
<dbReference type="OrthoDB" id="10522635at2759"/>